<dbReference type="Pfam" id="PF04265">
    <property type="entry name" value="TPK_B1_binding"/>
    <property type="match status" value="1"/>
</dbReference>
<gene>
    <name evidence="8" type="ORF">SAMN04488239_105271</name>
</gene>
<dbReference type="InterPro" id="IPR007371">
    <property type="entry name" value="TPK_catalytic"/>
</dbReference>
<sequence>MGPEDLNLALNRASLLVAADSGALVALAAGRMPDAVIGDMDSLPDLERAHVPIERLHQIAEQDSTDFDKALRHIDAPLVLGVGFTGSRVDHQLASFNTLVRRADRRCILIGIEQIVFLAPPLLELPLEPGNLVSVFPMARVAARSQGLHWPLDGLEMAPDGVIGTSNSATGPLRIETAAPGLLVMLPRTALDAVIQALLAPGSGRWPARAG</sequence>
<evidence type="ECO:0000256" key="3">
    <source>
        <dbReference type="ARBA" id="ARBA00022777"/>
    </source>
</evidence>
<dbReference type="GO" id="GO:0016301">
    <property type="term" value="F:kinase activity"/>
    <property type="evidence" value="ECO:0007669"/>
    <property type="project" value="UniProtKB-KW"/>
</dbReference>
<evidence type="ECO:0000259" key="6">
    <source>
        <dbReference type="Pfam" id="PF04263"/>
    </source>
</evidence>
<dbReference type="SUPFAM" id="SSF63999">
    <property type="entry name" value="Thiamin pyrophosphokinase, catalytic domain"/>
    <property type="match status" value="1"/>
</dbReference>
<dbReference type="PANTHER" id="PTHR41299">
    <property type="entry name" value="THIAMINE PYROPHOSPHOKINASE"/>
    <property type="match status" value="1"/>
</dbReference>
<dbReference type="InterPro" id="IPR006282">
    <property type="entry name" value="Thi_PPkinase"/>
</dbReference>
<dbReference type="Gene3D" id="3.40.50.10240">
    <property type="entry name" value="Thiamin pyrophosphokinase, catalytic domain"/>
    <property type="match status" value="1"/>
</dbReference>
<evidence type="ECO:0000313" key="8">
    <source>
        <dbReference type="EMBL" id="SDD15819.1"/>
    </source>
</evidence>
<dbReference type="InterPro" id="IPR036371">
    <property type="entry name" value="TPK_B1-bd_sf"/>
</dbReference>
<organism evidence="8 9">
    <name type="scientific">Ruegeria marina</name>
    <dbReference type="NCBI Taxonomy" id="639004"/>
    <lineage>
        <taxon>Bacteria</taxon>
        <taxon>Pseudomonadati</taxon>
        <taxon>Pseudomonadota</taxon>
        <taxon>Alphaproteobacteria</taxon>
        <taxon>Rhodobacterales</taxon>
        <taxon>Roseobacteraceae</taxon>
        <taxon>Ruegeria</taxon>
    </lineage>
</organism>
<name>A0A1G6SG11_9RHOB</name>
<dbReference type="SUPFAM" id="SSF63862">
    <property type="entry name" value="Thiamin pyrophosphokinase, substrate-binding domain"/>
    <property type="match status" value="1"/>
</dbReference>
<evidence type="ECO:0000256" key="5">
    <source>
        <dbReference type="NCBIfam" id="TIGR01378"/>
    </source>
</evidence>
<evidence type="ECO:0000256" key="2">
    <source>
        <dbReference type="ARBA" id="ARBA00022741"/>
    </source>
</evidence>
<dbReference type="NCBIfam" id="TIGR01378">
    <property type="entry name" value="thi_PPkinase"/>
    <property type="match status" value="1"/>
</dbReference>
<dbReference type="Pfam" id="PF04263">
    <property type="entry name" value="TPK_catalytic"/>
    <property type="match status" value="1"/>
</dbReference>
<dbReference type="PANTHER" id="PTHR41299:SF1">
    <property type="entry name" value="THIAMINE PYROPHOSPHOKINASE"/>
    <property type="match status" value="1"/>
</dbReference>
<dbReference type="GO" id="GO:0006772">
    <property type="term" value="P:thiamine metabolic process"/>
    <property type="evidence" value="ECO:0007669"/>
    <property type="project" value="UniProtKB-UniRule"/>
</dbReference>
<dbReference type="EC" id="2.7.6.2" evidence="5"/>
<keyword evidence="1" id="KW-0808">Transferase</keyword>
<evidence type="ECO:0000256" key="1">
    <source>
        <dbReference type="ARBA" id="ARBA00022679"/>
    </source>
</evidence>
<keyword evidence="3 8" id="KW-0418">Kinase</keyword>
<dbReference type="InterPro" id="IPR053149">
    <property type="entry name" value="TPK"/>
</dbReference>
<dbReference type="GO" id="GO:0005524">
    <property type="term" value="F:ATP binding"/>
    <property type="evidence" value="ECO:0007669"/>
    <property type="project" value="UniProtKB-KW"/>
</dbReference>
<keyword evidence="4" id="KW-0067">ATP-binding</keyword>
<dbReference type="Proteomes" id="UP000199628">
    <property type="component" value="Unassembled WGS sequence"/>
</dbReference>
<proteinExistence type="predicted"/>
<keyword evidence="2" id="KW-0547">Nucleotide-binding</keyword>
<protein>
    <recommendedName>
        <fullName evidence="5">Thiamine diphosphokinase</fullName>
        <ecNumber evidence="5">2.7.6.2</ecNumber>
    </recommendedName>
</protein>
<dbReference type="EMBL" id="FMZV01000005">
    <property type="protein sequence ID" value="SDD15819.1"/>
    <property type="molecule type" value="Genomic_DNA"/>
</dbReference>
<dbReference type="STRING" id="639004.SAMN04488239_105271"/>
<feature type="domain" description="Thiamin pyrophosphokinase thiamin-binding" evidence="7">
    <location>
        <begin position="129"/>
        <end position="179"/>
    </location>
</feature>
<feature type="domain" description="Thiamin pyrophosphokinase catalytic" evidence="6">
    <location>
        <begin position="9"/>
        <end position="104"/>
    </location>
</feature>
<reference evidence="9" key="1">
    <citation type="submission" date="2016-10" db="EMBL/GenBank/DDBJ databases">
        <authorList>
            <person name="Varghese N."/>
            <person name="Submissions S."/>
        </authorList>
    </citation>
    <scope>NUCLEOTIDE SEQUENCE [LARGE SCALE GENOMIC DNA]</scope>
    <source>
        <strain evidence="9">CGMCC 1.9108</strain>
    </source>
</reference>
<dbReference type="AlphaFoldDB" id="A0A1G6SG11"/>
<dbReference type="GO" id="GO:0004788">
    <property type="term" value="F:thiamine diphosphokinase activity"/>
    <property type="evidence" value="ECO:0007669"/>
    <property type="project" value="UniProtKB-UniRule"/>
</dbReference>
<dbReference type="GO" id="GO:0009229">
    <property type="term" value="P:thiamine diphosphate biosynthetic process"/>
    <property type="evidence" value="ECO:0007669"/>
    <property type="project" value="InterPro"/>
</dbReference>
<dbReference type="CDD" id="cd07995">
    <property type="entry name" value="TPK"/>
    <property type="match status" value="1"/>
</dbReference>
<accession>A0A1G6SG11</accession>
<evidence type="ECO:0000256" key="4">
    <source>
        <dbReference type="ARBA" id="ARBA00022840"/>
    </source>
</evidence>
<keyword evidence="9" id="KW-1185">Reference proteome</keyword>
<dbReference type="GO" id="GO:0030975">
    <property type="term" value="F:thiamine binding"/>
    <property type="evidence" value="ECO:0007669"/>
    <property type="project" value="InterPro"/>
</dbReference>
<dbReference type="InterPro" id="IPR007373">
    <property type="entry name" value="Thiamin_PyroPKinase_B1-bd"/>
</dbReference>
<evidence type="ECO:0000259" key="7">
    <source>
        <dbReference type="Pfam" id="PF04265"/>
    </source>
</evidence>
<dbReference type="InterPro" id="IPR036759">
    <property type="entry name" value="TPK_catalytic_sf"/>
</dbReference>
<evidence type="ECO:0000313" key="9">
    <source>
        <dbReference type="Proteomes" id="UP000199628"/>
    </source>
</evidence>